<reference evidence="6 9" key="2">
    <citation type="submission" date="2019-10" db="EMBL/GenBank/DDBJ databases">
        <title>Prolixibacter strains distinguished by the presence of nitrate reductase genes were adept at nitrate-dependent anaerobic corrosion of metallic iron and carbon steel.</title>
        <authorList>
            <person name="Iino T."/>
            <person name="Shono N."/>
            <person name="Ito K."/>
            <person name="Nakamura R."/>
            <person name="Sueoka K."/>
            <person name="Harayama S."/>
            <person name="Ohkuma M."/>
        </authorList>
    </citation>
    <scope>NUCLEOTIDE SEQUENCE [LARGE SCALE GENOMIC DNA]</scope>
    <source>
        <strain evidence="6 9">MIC1-1</strain>
    </source>
</reference>
<dbReference type="InterPro" id="IPR011095">
    <property type="entry name" value="Dala_Dala_lig_C"/>
</dbReference>
<keyword evidence="2 7" id="KW-0436">Ligase</keyword>
<accession>A0A2P8CG68</accession>
<feature type="domain" description="ATP-grasp" evidence="5">
    <location>
        <begin position="114"/>
        <end position="318"/>
    </location>
</feature>
<reference evidence="7 8" key="1">
    <citation type="submission" date="2018-03" db="EMBL/GenBank/DDBJ databases">
        <title>Genomic Encyclopedia of Archaeal and Bacterial Type Strains, Phase II (KMG-II): from individual species to whole genera.</title>
        <authorList>
            <person name="Goeker M."/>
        </authorList>
    </citation>
    <scope>NUCLEOTIDE SEQUENCE [LARGE SCALE GENOMIC DNA]</scope>
    <source>
        <strain evidence="7 8">DSM 27267</strain>
    </source>
</reference>
<dbReference type="PANTHER" id="PTHR23132">
    <property type="entry name" value="D-ALANINE--D-ALANINE LIGASE"/>
    <property type="match status" value="1"/>
</dbReference>
<evidence type="ECO:0000313" key="7">
    <source>
        <dbReference type="EMBL" id="PSK83971.1"/>
    </source>
</evidence>
<sequence length="343" mass="38140">MITVGLTFDLKDDYRRLGYSEEAIAEFDAIETIEAIEENLRALGYHTLRIGNLFALVQFLASGERCDMVFNIAEGMHGIARESQIPALLDAYQIPHVFSSATVMNLTLDKALTKMVIREAGIPTAPFTVIHHVEELDDVNLPFPLFVKPVAEGTSKGIDGYSLIDTREKLHSSCAFLLNAFHQPVLLETFLPGREFTVGIVGSGKKARALGVMEIVFNDACPDKIYSYSVKKEYEKYVTYRLANDKLARQCAKLALAAWNEIDGKDAGRVDFRTDRIGVPNFVEVNPLAGLNPTYSDLPILARLSNYSYRELIGEIMQSALKRAGLKEEANDESGYQTSHYSA</sequence>
<dbReference type="GO" id="GO:0046872">
    <property type="term" value="F:metal ion binding"/>
    <property type="evidence" value="ECO:0007669"/>
    <property type="project" value="UniProtKB-KW"/>
</dbReference>
<evidence type="ECO:0000259" key="5">
    <source>
        <dbReference type="PROSITE" id="PS50975"/>
    </source>
</evidence>
<dbReference type="GO" id="GO:0008716">
    <property type="term" value="F:D-alanine-D-alanine ligase activity"/>
    <property type="evidence" value="ECO:0007669"/>
    <property type="project" value="InterPro"/>
</dbReference>
<evidence type="ECO:0000313" key="6">
    <source>
        <dbReference type="EMBL" id="GET23513.1"/>
    </source>
</evidence>
<dbReference type="InterPro" id="IPR011761">
    <property type="entry name" value="ATP-grasp"/>
</dbReference>
<evidence type="ECO:0000313" key="9">
    <source>
        <dbReference type="Proteomes" id="UP000396862"/>
    </source>
</evidence>
<dbReference type="AlphaFoldDB" id="A0A2P8CG68"/>
<name>A0A2P8CG68_9BACT</name>
<protein>
    <submittedName>
        <fullName evidence="7">D-alanine-D-alanine ligase</fullName>
    </submittedName>
</protein>
<organism evidence="7 8">
    <name type="scientific">Prolixibacter denitrificans</name>
    <dbReference type="NCBI Taxonomy" id="1541063"/>
    <lineage>
        <taxon>Bacteria</taxon>
        <taxon>Pseudomonadati</taxon>
        <taxon>Bacteroidota</taxon>
        <taxon>Bacteroidia</taxon>
        <taxon>Marinilabiliales</taxon>
        <taxon>Prolixibacteraceae</taxon>
        <taxon>Prolixibacter</taxon>
    </lineage>
</organism>
<evidence type="ECO:0000313" key="8">
    <source>
        <dbReference type="Proteomes" id="UP000240621"/>
    </source>
</evidence>
<dbReference type="GO" id="GO:0005524">
    <property type="term" value="F:ATP binding"/>
    <property type="evidence" value="ECO:0007669"/>
    <property type="project" value="UniProtKB-UniRule"/>
</dbReference>
<evidence type="ECO:0000256" key="2">
    <source>
        <dbReference type="ARBA" id="ARBA00022598"/>
    </source>
</evidence>
<dbReference type="EMBL" id="PYGC01000003">
    <property type="protein sequence ID" value="PSK83971.1"/>
    <property type="molecule type" value="Genomic_DNA"/>
</dbReference>
<evidence type="ECO:0000256" key="1">
    <source>
        <dbReference type="ARBA" id="ARBA00010871"/>
    </source>
</evidence>
<evidence type="ECO:0000256" key="3">
    <source>
        <dbReference type="ARBA" id="ARBA00022723"/>
    </source>
</evidence>
<dbReference type="PANTHER" id="PTHR23132:SF23">
    <property type="entry name" value="D-ALANINE--D-ALANINE LIGASE B"/>
    <property type="match status" value="1"/>
</dbReference>
<dbReference type="Pfam" id="PF07478">
    <property type="entry name" value="Dala_Dala_lig_C"/>
    <property type="match status" value="1"/>
</dbReference>
<dbReference type="InterPro" id="IPR013815">
    <property type="entry name" value="ATP_grasp_subdomain_1"/>
</dbReference>
<dbReference type="Gene3D" id="3.40.50.20">
    <property type="match status" value="1"/>
</dbReference>
<dbReference type="Proteomes" id="UP000240621">
    <property type="component" value="Unassembled WGS sequence"/>
</dbReference>
<keyword evidence="4" id="KW-0067">ATP-binding</keyword>
<dbReference type="RefSeq" id="WP_211297786.1">
    <property type="nucleotide sequence ID" value="NZ_BLAU01000001.1"/>
</dbReference>
<comment type="caution">
    <text evidence="7">The sequence shown here is derived from an EMBL/GenBank/DDBJ whole genome shotgun (WGS) entry which is preliminary data.</text>
</comment>
<dbReference type="PROSITE" id="PS50975">
    <property type="entry name" value="ATP_GRASP"/>
    <property type="match status" value="1"/>
</dbReference>
<dbReference type="EMBL" id="BLAU01000001">
    <property type="protein sequence ID" value="GET23513.1"/>
    <property type="molecule type" value="Genomic_DNA"/>
</dbReference>
<proteinExistence type="inferred from homology"/>
<keyword evidence="9" id="KW-1185">Reference proteome</keyword>
<gene>
    <name evidence="7" type="ORF">CLV93_103397</name>
    <name evidence="6" type="ORF">JCM18694_37590</name>
</gene>
<dbReference type="SUPFAM" id="SSF56059">
    <property type="entry name" value="Glutathione synthetase ATP-binding domain-like"/>
    <property type="match status" value="1"/>
</dbReference>
<keyword evidence="4" id="KW-0547">Nucleotide-binding</keyword>
<comment type="similarity">
    <text evidence="1">Belongs to the D-alanine--D-alanine ligase family.</text>
</comment>
<dbReference type="Proteomes" id="UP000396862">
    <property type="component" value="Unassembled WGS sequence"/>
</dbReference>
<dbReference type="Gene3D" id="3.30.470.20">
    <property type="entry name" value="ATP-grasp fold, B domain"/>
    <property type="match status" value="1"/>
</dbReference>
<dbReference type="Gene3D" id="3.30.1490.20">
    <property type="entry name" value="ATP-grasp fold, A domain"/>
    <property type="match status" value="1"/>
</dbReference>
<evidence type="ECO:0000256" key="4">
    <source>
        <dbReference type="PROSITE-ProRule" id="PRU00409"/>
    </source>
</evidence>
<keyword evidence="3" id="KW-0479">Metal-binding</keyword>